<evidence type="ECO:0000256" key="1">
    <source>
        <dbReference type="ARBA" id="ARBA00005437"/>
    </source>
</evidence>
<dbReference type="Pfam" id="PF04525">
    <property type="entry name" value="LOR"/>
    <property type="match status" value="1"/>
</dbReference>
<dbReference type="Gene3D" id="2.40.160.200">
    <property type="entry name" value="LURP1-related"/>
    <property type="match status" value="1"/>
</dbReference>
<reference evidence="2" key="2">
    <citation type="submission" date="2015-07" db="EMBL/GenBank/DDBJ databases">
        <authorList>
            <person name="Noorani M."/>
        </authorList>
    </citation>
    <scope>NUCLEOTIDE SEQUENCE</scope>
    <source>
        <strain evidence="2">Yugu1</strain>
    </source>
</reference>
<dbReference type="InterPro" id="IPR025659">
    <property type="entry name" value="Tubby-like_C"/>
</dbReference>
<proteinExistence type="inferred from homology"/>
<dbReference type="InterPro" id="IPR007612">
    <property type="entry name" value="LOR"/>
</dbReference>
<sequence>MASLPCQAPSRAPAPAAPVAVAVVSPLFCAPGLVQLTVQPQESSGYTVTNASGAVVLKARTKTLSFHNRLLLLDAAGHPILTLKEKKLTMHHRWEVFRGDSSNARDLLFYTKKKSDTEMDVFLAANTMHRICDFKMQVDYDGSKAYCALLYLGNTNAIIARMNRKHGFSTVLLEVFPHVDHVFVGALVMILNEIHKEDCSESIDFPSEDSPVENCPAEHHPVENYSAELVPSEDSPVENCPAEHHPVENYSAEHYPAEHYPVENCPAEHHPVENYSAELVPSEDSPVENCPAEHHPVENYSAEHYPAEHYPVENYSAEHYPAEHYPVENYSAENYAFDFFG</sequence>
<reference evidence="2" key="1">
    <citation type="journal article" date="2012" name="Nat. Biotechnol.">
        <title>Reference genome sequence of the model plant Setaria.</title>
        <authorList>
            <person name="Bennetzen J.L."/>
            <person name="Schmutz J."/>
            <person name="Wang H."/>
            <person name="Percifield R."/>
            <person name="Hawkins J."/>
            <person name="Pontaroli A.C."/>
            <person name="Estep M."/>
            <person name="Feng L."/>
            <person name="Vaughn J.N."/>
            <person name="Grimwood J."/>
            <person name="Jenkins J."/>
            <person name="Barry K."/>
            <person name="Lindquist E."/>
            <person name="Hellsten U."/>
            <person name="Deshpande S."/>
            <person name="Wang X."/>
            <person name="Wu X."/>
            <person name="Mitros T."/>
            <person name="Triplett J."/>
            <person name="Yang X."/>
            <person name="Ye C.Y."/>
            <person name="Mauro-Herrera M."/>
            <person name="Wang L."/>
            <person name="Li P."/>
            <person name="Sharma M."/>
            <person name="Sharma R."/>
            <person name="Ronald P.C."/>
            <person name="Panaud O."/>
            <person name="Kellogg E.A."/>
            <person name="Brutnell T.P."/>
            <person name="Doust A.N."/>
            <person name="Tuskan G.A."/>
            <person name="Rokhsar D."/>
            <person name="Devos K.M."/>
        </authorList>
    </citation>
    <scope>NUCLEOTIDE SEQUENCE [LARGE SCALE GENOMIC DNA]</scope>
    <source>
        <strain evidence="2">Yugu1</strain>
    </source>
</reference>
<organism evidence="2">
    <name type="scientific">Setaria italica</name>
    <name type="common">Foxtail millet</name>
    <name type="synonym">Panicum italicum</name>
    <dbReference type="NCBI Taxonomy" id="4555"/>
    <lineage>
        <taxon>Eukaryota</taxon>
        <taxon>Viridiplantae</taxon>
        <taxon>Streptophyta</taxon>
        <taxon>Embryophyta</taxon>
        <taxon>Tracheophyta</taxon>
        <taxon>Spermatophyta</taxon>
        <taxon>Magnoliopsida</taxon>
        <taxon>Liliopsida</taxon>
        <taxon>Poales</taxon>
        <taxon>Poaceae</taxon>
        <taxon>PACMAD clade</taxon>
        <taxon>Panicoideae</taxon>
        <taxon>Panicodae</taxon>
        <taxon>Paniceae</taxon>
        <taxon>Cenchrinae</taxon>
        <taxon>Setaria</taxon>
    </lineage>
</organism>
<dbReference type="PANTHER" id="PTHR31087">
    <property type="match status" value="1"/>
</dbReference>
<evidence type="ECO:0008006" key="3">
    <source>
        <dbReference type="Google" id="ProtNLM"/>
    </source>
</evidence>
<dbReference type="KEGG" id="sita:101781994"/>
<dbReference type="EMBL" id="CM003530">
    <property type="protein sequence ID" value="RCV19545.1"/>
    <property type="molecule type" value="Genomic_DNA"/>
</dbReference>
<name>A0A368QNI7_SETIT</name>
<dbReference type="STRING" id="4555.A0A368QNI7"/>
<protein>
    <recommendedName>
        <fullName evidence="3">Protein LURP-one-related 15</fullName>
    </recommendedName>
</protein>
<dbReference type="InterPro" id="IPR038595">
    <property type="entry name" value="LOR_sf"/>
</dbReference>
<gene>
    <name evidence="2" type="ORF">SETIT_3G394500v2</name>
</gene>
<dbReference type="OrthoDB" id="97518at2759"/>
<dbReference type="SUPFAM" id="SSF54518">
    <property type="entry name" value="Tubby C-terminal domain-like"/>
    <property type="match status" value="1"/>
</dbReference>
<comment type="similarity">
    <text evidence="1">Belongs to the LOR family.</text>
</comment>
<evidence type="ECO:0000313" key="2">
    <source>
        <dbReference type="EMBL" id="RCV19545.1"/>
    </source>
</evidence>
<accession>A0A368QNI7</accession>
<dbReference type="AlphaFoldDB" id="A0A368QNI7"/>
<dbReference type="PANTHER" id="PTHR31087:SF58">
    <property type="entry name" value="OS07G0230700 PROTEIN"/>
    <property type="match status" value="1"/>
</dbReference>